<dbReference type="SUPFAM" id="SSF56954">
    <property type="entry name" value="Outer membrane efflux proteins (OEP)"/>
    <property type="match status" value="1"/>
</dbReference>
<keyword evidence="2" id="KW-0449">Lipoprotein</keyword>
<name>A0A1M7I0W9_9HYPH</name>
<dbReference type="PANTHER" id="PTHR30203">
    <property type="entry name" value="OUTER MEMBRANE CATION EFFLUX PROTEIN"/>
    <property type="match status" value="1"/>
</dbReference>
<accession>A0A1M7I0W9</accession>
<dbReference type="PROSITE" id="PS51257">
    <property type="entry name" value="PROKAR_LIPOPROTEIN"/>
    <property type="match status" value="1"/>
</dbReference>
<dbReference type="Proteomes" id="UP000186002">
    <property type="component" value="Unassembled WGS sequence"/>
</dbReference>
<sequence length="510" mass="55023">MRHTNRTVHYGLLLALTAALGGCKTTQAPPPEIALPSAYTKSGKQMADEDIVYKTWWSSFKDPQLDGLMKQGLQENLTLRQAVARLEAAHYGVIAAGAGGRPSVTTQGDLFGRIDKVGNSYRKGGRGSGNLEFSWDLDLFGQHRQAKEGARQRYLAAAANVRAVRLAFQADLVSSYIDYQYFQRSLQIMRSNLDSYNQTFTLTSDMRDEGIATNLDVAQAKALVDSARAELPAMEKGLQQAANHIATLLGLSATEFSSRKPKSRRQPQPGSLKGIGVPADLLRYRPDIRREEFLLASAASEVGVAEAQLYPALSLIGTIDVARLISAGATASVATWSFGPSIIATILDGGRLRANVDIAKADSRAQYLAWRQTVLTAVEEVENALISVNRDEQEMKAYRQMAASYEETRALALESFKGGTGIILDVLAAERSLGQARLALAESQRNLAKGYVSLQVAIGAGSAVTERLPINDSLKQQKIRPVPVPVLSGSGSAPVTHKATGAPLRLNRAS</sequence>
<dbReference type="STRING" id="735517.SAMN05444272_2390"/>
<dbReference type="NCBIfam" id="TIGR01845">
    <property type="entry name" value="outer_NodT"/>
    <property type="match status" value="1"/>
</dbReference>
<dbReference type="Pfam" id="PF02321">
    <property type="entry name" value="OEP"/>
    <property type="match status" value="2"/>
</dbReference>
<dbReference type="InterPro" id="IPR010131">
    <property type="entry name" value="MdtP/NodT-like"/>
</dbReference>
<keyword evidence="2" id="KW-0472">Membrane</keyword>
<dbReference type="OrthoDB" id="7181739at2"/>
<dbReference type="RefSeq" id="WP_084081950.1">
    <property type="nucleotide sequence ID" value="NZ_FRBW01000002.1"/>
</dbReference>
<dbReference type="EMBL" id="FRBW01000002">
    <property type="protein sequence ID" value="SHM34213.1"/>
    <property type="molecule type" value="Genomic_DNA"/>
</dbReference>
<dbReference type="InterPro" id="IPR003423">
    <property type="entry name" value="OMP_efflux"/>
</dbReference>
<gene>
    <name evidence="4" type="ORF">SAMN05444272_2390</name>
</gene>
<dbReference type="Gene3D" id="2.20.200.10">
    <property type="entry name" value="Outer membrane efflux proteins (OEP)"/>
    <property type="match status" value="1"/>
</dbReference>
<comment type="subcellular location">
    <subcellularLocation>
        <location evidence="2">Cell membrane</location>
        <topology evidence="2">Lipid-anchor</topology>
    </subcellularLocation>
</comment>
<dbReference type="GO" id="GO:0005886">
    <property type="term" value="C:plasma membrane"/>
    <property type="evidence" value="ECO:0007669"/>
    <property type="project" value="UniProtKB-SubCell"/>
</dbReference>
<evidence type="ECO:0000313" key="4">
    <source>
        <dbReference type="EMBL" id="SHM34213.1"/>
    </source>
</evidence>
<keyword evidence="2" id="KW-1134">Transmembrane beta strand</keyword>
<organism evidence="4 5">
    <name type="scientific">Roseibium suaedae</name>
    <dbReference type="NCBI Taxonomy" id="735517"/>
    <lineage>
        <taxon>Bacteria</taxon>
        <taxon>Pseudomonadati</taxon>
        <taxon>Pseudomonadota</taxon>
        <taxon>Alphaproteobacteria</taxon>
        <taxon>Hyphomicrobiales</taxon>
        <taxon>Stappiaceae</taxon>
        <taxon>Roseibium</taxon>
    </lineage>
</organism>
<dbReference type="PANTHER" id="PTHR30203:SF30">
    <property type="entry name" value="OUTER MEMBRANE PROTEIN-RELATED"/>
    <property type="match status" value="1"/>
</dbReference>
<feature type="region of interest" description="Disordered" evidence="3">
    <location>
        <begin position="489"/>
        <end position="510"/>
    </location>
</feature>
<keyword evidence="2" id="KW-0564">Palmitate</keyword>
<comment type="similarity">
    <text evidence="1 2">Belongs to the outer membrane factor (OMF) (TC 1.B.17) family.</text>
</comment>
<evidence type="ECO:0000256" key="3">
    <source>
        <dbReference type="SAM" id="MobiDB-lite"/>
    </source>
</evidence>
<protein>
    <submittedName>
        <fullName evidence="4">Outer membrane protein, multidrug efflux system</fullName>
    </submittedName>
</protein>
<dbReference type="GO" id="GO:0015562">
    <property type="term" value="F:efflux transmembrane transporter activity"/>
    <property type="evidence" value="ECO:0007669"/>
    <property type="project" value="InterPro"/>
</dbReference>
<reference evidence="4 5" key="1">
    <citation type="submission" date="2016-11" db="EMBL/GenBank/DDBJ databases">
        <authorList>
            <person name="Jaros S."/>
            <person name="Januszkiewicz K."/>
            <person name="Wedrychowicz H."/>
        </authorList>
    </citation>
    <scope>NUCLEOTIDE SEQUENCE [LARGE SCALE GENOMIC DNA]</scope>
    <source>
        <strain evidence="4 5">DSM 22153</strain>
    </source>
</reference>
<evidence type="ECO:0000313" key="5">
    <source>
        <dbReference type="Proteomes" id="UP000186002"/>
    </source>
</evidence>
<evidence type="ECO:0000256" key="2">
    <source>
        <dbReference type="RuleBase" id="RU362097"/>
    </source>
</evidence>
<keyword evidence="5" id="KW-1185">Reference proteome</keyword>
<keyword evidence="2" id="KW-0812">Transmembrane</keyword>
<dbReference type="Gene3D" id="1.20.1600.10">
    <property type="entry name" value="Outer membrane efflux proteins (OEP)"/>
    <property type="match status" value="1"/>
</dbReference>
<dbReference type="AlphaFoldDB" id="A0A1M7I0W9"/>
<proteinExistence type="inferred from homology"/>
<evidence type="ECO:0000256" key="1">
    <source>
        <dbReference type="ARBA" id="ARBA00007613"/>
    </source>
</evidence>